<keyword evidence="3" id="KW-0949">S-adenosyl-L-methionine</keyword>
<evidence type="ECO:0000256" key="4">
    <source>
        <dbReference type="SAM" id="Phobius"/>
    </source>
</evidence>
<dbReference type="InterPro" id="IPR029063">
    <property type="entry name" value="SAM-dependent_MTases_sf"/>
</dbReference>
<sequence length="241" mass="26148">MPWPLPWPLPALLAWGGAWAVFVLLLQLGLPGMVALLLATACGAACSLWGATWWRRGLIAAGFPLSLALSGTLALPAWAWLLPLALFLLVYPLNAWRDAPLFPTPAQALQGLAAVVPLAPGARVLDAGCGLGHGLQALRLVYPQAQLHGLEWSWPLRAACALRCPWARVRQGDIWRADWSSYALVYLFQRPESMPRALAKARAQMAPGSWLVSLEFEVPGVLATGRLEAPDGRPVWLYRVA</sequence>
<gene>
    <name evidence="5" type="ORF">J2X19_003515</name>
</gene>
<proteinExistence type="predicted"/>
<dbReference type="Gene3D" id="3.40.50.150">
    <property type="entry name" value="Vaccinia Virus protein VP39"/>
    <property type="match status" value="1"/>
</dbReference>
<dbReference type="EMBL" id="JAVDXT010000003">
    <property type="protein sequence ID" value="MDR7378821.1"/>
    <property type="molecule type" value="Genomic_DNA"/>
</dbReference>
<evidence type="ECO:0000256" key="1">
    <source>
        <dbReference type="ARBA" id="ARBA00022603"/>
    </source>
</evidence>
<dbReference type="RefSeq" id="WP_310375114.1">
    <property type="nucleotide sequence ID" value="NZ_JAVDXT010000003.1"/>
</dbReference>
<evidence type="ECO:0000256" key="3">
    <source>
        <dbReference type="ARBA" id="ARBA00022691"/>
    </source>
</evidence>
<keyword evidence="4" id="KW-1133">Transmembrane helix</keyword>
<dbReference type="GO" id="GO:0008168">
    <property type="term" value="F:methyltransferase activity"/>
    <property type="evidence" value="ECO:0007669"/>
    <property type="project" value="UniProtKB-KW"/>
</dbReference>
<evidence type="ECO:0000313" key="5">
    <source>
        <dbReference type="EMBL" id="MDR7378821.1"/>
    </source>
</evidence>
<protein>
    <submittedName>
        <fullName evidence="5">SAM-dependent methyltransferase</fullName>
    </submittedName>
</protein>
<dbReference type="InterPro" id="IPR026170">
    <property type="entry name" value="FAM173A/B"/>
</dbReference>
<dbReference type="PANTHER" id="PTHR13610:SF9">
    <property type="entry name" value="FI06469P"/>
    <property type="match status" value="1"/>
</dbReference>
<dbReference type="GO" id="GO:0032259">
    <property type="term" value="P:methylation"/>
    <property type="evidence" value="ECO:0007669"/>
    <property type="project" value="UniProtKB-KW"/>
</dbReference>
<feature type="transmembrane region" description="Helical" evidence="4">
    <location>
        <begin position="6"/>
        <end position="26"/>
    </location>
</feature>
<keyword evidence="4" id="KW-0812">Transmembrane</keyword>
<dbReference type="SUPFAM" id="SSF53335">
    <property type="entry name" value="S-adenosyl-L-methionine-dependent methyltransferases"/>
    <property type="match status" value="1"/>
</dbReference>
<evidence type="ECO:0000313" key="6">
    <source>
        <dbReference type="Proteomes" id="UP001180487"/>
    </source>
</evidence>
<dbReference type="CDD" id="cd02440">
    <property type="entry name" value="AdoMet_MTases"/>
    <property type="match status" value="1"/>
</dbReference>
<feature type="transmembrane region" description="Helical" evidence="4">
    <location>
        <begin position="66"/>
        <end position="91"/>
    </location>
</feature>
<reference evidence="5 6" key="1">
    <citation type="submission" date="2023-07" db="EMBL/GenBank/DDBJ databases">
        <title>Sorghum-associated microbial communities from plants grown in Nebraska, USA.</title>
        <authorList>
            <person name="Schachtman D."/>
        </authorList>
    </citation>
    <scope>NUCLEOTIDE SEQUENCE [LARGE SCALE GENOMIC DNA]</scope>
    <source>
        <strain evidence="5 6">BE313</strain>
    </source>
</reference>
<keyword evidence="2" id="KW-0808">Transferase</keyword>
<evidence type="ECO:0000256" key="2">
    <source>
        <dbReference type="ARBA" id="ARBA00022679"/>
    </source>
</evidence>
<name>A0ABU2CC01_9BURK</name>
<dbReference type="PANTHER" id="PTHR13610">
    <property type="entry name" value="METHYLTRANSFERASE DOMAIN-CONTAINING PROTEIN"/>
    <property type="match status" value="1"/>
</dbReference>
<dbReference type="Proteomes" id="UP001180487">
    <property type="component" value="Unassembled WGS sequence"/>
</dbReference>
<keyword evidence="4" id="KW-0472">Membrane</keyword>
<organism evidence="5 6">
    <name type="scientific">Rhodoferax ferrireducens</name>
    <dbReference type="NCBI Taxonomy" id="192843"/>
    <lineage>
        <taxon>Bacteria</taxon>
        <taxon>Pseudomonadati</taxon>
        <taxon>Pseudomonadota</taxon>
        <taxon>Betaproteobacteria</taxon>
        <taxon>Burkholderiales</taxon>
        <taxon>Comamonadaceae</taxon>
        <taxon>Rhodoferax</taxon>
    </lineage>
</organism>
<keyword evidence="1 5" id="KW-0489">Methyltransferase</keyword>
<keyword evidence="6" id="KW-1185">Reference proteome</keyword>
<accession>A0ABU2CC01</accession>
<comment type="caution">
    <text evidence="5">The sequence shown here is derived from an EMBL/GenBank/DDBJ whole genome shotgun (WGS) entry which is preliminary data.</text>
</comment>